<proteinExistence type="predicted"/>
<organism evidence="1 2">
    <name type="scientific">Venturia nashicola</name>
    <dbReference type="NCBI Taxonomy" id="86259"/>
    <lineage>
        <taxon>Eukaryota</taxon>
        <taxon>Fungi</taxon>
        <taxon>Dikarya</taxon>
        <taxon>Ascomycota</taxon>
        <taxon>Pezizomycotina</taxon>
        <taxon>Dothideomycetes</taxon>
        <taxon>Pleosporomycetidae</taxon>
        <taxon>Venturiales</taxon>
        <taxon>Venturiaceae</taxon>
        <taxon>Venturia</taxon>
    </lineage>
</organism>
<reference evidence="1 2" key="1">
    <citation type="submission" date="2019-04" db="EMBL/GenBank/DDBJ databases">
        <title>High contiguity whole genome sequence and gene annotation resource for two Venturia nashicola isolates.</title>
        <authorList>
            <person name="Prokchorchik M."/>
            <person name="Won K."/>
            <person name="Lee Y."/>
            <person name="Choi E.D."/>
            <person name="Segonzac C."/>
            <person name="Sohn K.H."/>
        </authorList>
    </citation>
    <scope>NUCLEOTIDE SEQUENCE [LARGE SCALE GENOMIC DNA]</scope>
    <source>
        <strain evidence="1 2">PRI2</strain>
    </source>
</reference>
<comment type="caution">
    <text evidence="1">The sequence shown here is derived from an EMBL/GenBank/DDBJ whole genome shotgun (WGS) entry which is preliminary data.</text>
</comment>
<protein>
    <submittedName>
        <fullName evidence="1">Uncharacterized protein</fullName>
    </submittedName>
</protein>
<sequence length="188" mass="20538">MLTGCIFSIANVPSLVIRSWYLIYWASNFTISDSVALVTPENVGMALNTSLGQSFGVLLTSGVSLEPTRKGGNSKRTTNSKLLTGSWCHVSGPDNVNVWLLAQMIRVTSHPHLRSVTSSCDLETTDGMYWWNNKETPDGGPANVCMITKNDVSYWALTCSYCNKQPECTGACMENVKPGFWNNTGDAL</sequence>
<gene>
    <name evidence="1" type="ORF">E6O75_ATG01173</name>
</gene>
<dbReference type="Proteomes" id="UP000298493">
    <property type="component" value="Unassembled WGS sequence"/>
</dbReference>
<name>A0A4Z1PD05_9PEZI</name>
<keyword evidence="2" id="KW-1185">Reference proteome</keyword>
<evidence type="ECO:0000313" key="2">
    <source>
        <dbReference type="Proteomes" id="UP000298493"/>
    </source>
</evidence>
<dbReference type="AlphaFoldDB" id="A0A4Z1PD05"/>
<evidence type="ECO:0000313" key="1">
    <source>
        <dbReference type="EMBL" id="TID26680.1"/>
    </source>
</evidence>
<dbReference type="EMBL" id="SNSC02000002">
    <property type="protein sequence ID" value="TID26680.1"/>
    <property type="molecule type" value="Genomic_DNA"/>
</dbReference>
<accession>A0A4Z1PD05</accession>